<keyword evidence="2" id="KW-1185">Reference proteome</keyword>
<dbReference type="EMBL" id="JAQOWY010000167">
    <property type="protein sequence ID" value="KAK1848578.1"/>
    <property type="molecule type" value="Genomic_DNA"/>
</dbReference>
<evidence type="ECO:0000313" key="1">
    <source>
        <dbReference type="EMBL" id="KAK1848578.1"/>
    </source>
</evidence>
<accession>A0AAD9AIB5</accession>
<dbReference type="Proteomes" id="UP001243330">
    <property type="component" value="Unassembled WGS sequence"/>
</dbReference>
<protein>
    <submittedName>
        <fullName evidence="1">Uncharacterized protein</fullName>
    </submittedName>
</protein>
<dbReference type="AlphaFoldDB" id="A0AAD9AIB5"/>
<name>A0AAD9AIB5_9PEZI</name>
<reference evidence="1" key="1">
    <citation type="submission" date="2023-01" db="EMBL/GenBank/DDBJ databases">
        <title>Colletotrichum chrysophilum M932 genome sequence.</title>
        <authorList>
            <person name="Baroncelli R."/>
        </authorList>
    </citation>
    <scope>NUCLEOTIDE SEQUENCE</scope>
    <source>
        <strain evidence="1">M932</strain>
    </source>
</reference>
<comment type="caution">
    <text evidence="1">The sequence shown here is derived from an EMBL/GenBank/DDBJ whole genome shotgun (WGS) entry which is preliminary data.</text>
</comment>
<sequence length="70" mass="7753">MRDTPPKRQYFECREQYSCSVGRDENLAIFGRSTAPILGIELIVGGLTTSVGTITNKGKNMGINRSRLHP</sequence>
<proteinExistence type="predicted"/>
<organism evidence="1 2">
    <name type="scientific">Colletotrichum chrysophilum</name>
    <dbReference type="NCBI Taxonomy" id="1836956"/>
    <lineage>
        <taxon>Eukaryota</taxon>
        <taxon>Fungi</taxon>
        <taxon>Dikarya</taxon>
        <taxon>Ascomycota</taxon>
        <taxon>Pezizomycotina</taxon>
        <taxon>Sordariomycetes</taxon>
        <taxon>Hypocreomycetidae</taxon>
        <taxon>Glomerellales</taxon>
        <taxon>Glomerellaceae</taxon>
        <taxon>Colletotrichum</taxon>
        <taxon>Colletotrichum gloeosporioides species complex</taxon>
    </lineage>
</organism>
<evidence type="ECO:0000313" key="2">
    <source>
        <dbReference type="Proteomes" id="UP001243330"/>
    </source>
</evidence>
<gene>
    <name evidence="1" type="ORF">CCHR01_08775</name>
</gene>